<dbReference type="AlphaFoldDB" id="A0A2N5UTU1"/>
<accession>A0A2N5UTU1</accession>
<gene>
    <name evidence="1" type="ORF">PCASD_10128</name>
</gene>
<comment type="caution">
    <text evidence="1">The sequence shown here is derived from an EMBL/GenBank/DDBJ whole genome shotgun (WGS) entry which is preliminary data.</text>
</comment>
<sequence length="190" mass="21647">MVMTGTSSAPEAEVNKFMRRVFIVPMHQKCREHGVHQELSIVVPLGNGEGAKSILYRIAENRRKFYLSKKVLNLRTEILPSRPEQADGSRRPLWVFEVDRHPALRDKLAALILHAFTAVLPSTLQENQNRIATTYPERAEEYSPVLSDRICSQEWVLCFIELLLQHPDLRGGQGRLGELARTINSQNFSS</sequence>
<reference evidence="1 2" key="1">
    <citation type="submission" date="2017-11" db="EMBL/GenBank/DDBJ databases">
        <title>De novo assembly and phasing of dikaryotic genomes from two isolates of Puccinia coronata f. sp. avenae, the causal agent of oat crown rust.</title>
        <authorList>
            <person name="Miller M.E."/>
            <person name="Zhang Y."/>
            <person name="Omidvar V."/>
            <person name="Sperschneider J."/>
            <person name="Schwessinger B."/>
            <person name="Raley C."/>
            <person name="Palmer J.M."/>
            <person name="Garnica D."/>
            <person name="Upadhyaya N."/>
            <person name="Rathjen J."/>
            <person name="Taylor J.M."/>
            <person name="Park R.F."/>
            <person name="Dodds P.N."/>
            <person name="Hirsch C.D."/>
            <person name="Kianian S.F."/>
            <person name="Figueroa M."/>
        </authorList>
    </citation>
    <scope>NUCLEOTIDE SEQUENCE [LARGE SCALE GENOMIC DNA]</scope>
    <source>
        <strain evidence="1">12SD80</strain>
    </source>
</reference>
<organism evidence="1 2">
    <name type="scientific">Puccinia coronata f. sp. avenae</name>
    <dbReference type="NCBI Taxonomy" id="200324"/>
    <lineage>
        <taxon>Eukaryota</taxon>
        <taxon>Fungi</taxon>
        <taxon>Dikarya</taxon>
        <taxon>Basidiomycota</taxon>
        <taxon>Pucciniomycotina</taxon>
        <taxon>Pucciniomycetes</taxon>
        <taxon>Pucciniales</taxon>
        <taxon>Pucciniaceae</taxon>
        <taxon>Puccinia</taxon>
    </lineage>
</organism>
<dbReference type="Proteomes" id="UP000235392">
    <property type="component" value="Unassembled WGS sequence"/>
</dbReference>
<dbReference type="EMBL" id="PGCI01000092">
    <property type="protein sequence ID" value="PLW41195.1"/>
    <property type="molecule type" value="Genomic_DNA"/>
</dbReference>
<name>A0A2N5UTU1_9BASI</name>
<proteinExistence type="predicted"/>
<evidence type="ECO:0000313" key="1">
    <source>
        <dbReference type="EMBL" id="PLW41195.1"/>
    </source>
</evidence>
<evidence type="ECO:0000313" key="2">
    <source>
        <dbReference type="Proteomes" id="UP000235392"/>
    </source>
</evidence>
<protein>
    <submittedName>
        <fullName evidence="1">Uncharacterized protein</fullName>
    </submittedName>
</protein>